<dbReference type="InterPro" id="IPR000073">
    <property type="entry name" value="AB_hydrolase_1"/>
</dbReference>
<dbReference type="InterPro" id="IPR029058">
    <property type="entry name" value="AB_hydrolase_fold"/>
</dbReference>
<dbReference type="GO" id="GO:0005737">
    <property type="term" value="C:cytoplasm"/>
    <property type="evidence" value="ECO:0007669"/>
    <property type="project" value="UniProtKB-SubCell"/>
</dbReference>
<protein>
    <submittedName>
        <fullName evidence="7">Polyhydroxyalkanoate synthase</fullName>
    </submittedName>
</protein>
<dbReference type="AlphaFoldDB" id="A0A126SZ10"/>
<dbReference type="InterPro" id="IPR051321">
    <property type="entry name" value="PHA/PHB_synthase"/>
</dbReference>
<organism evidence="7">
    <name type="scientific">uncultured bacterium UPO71</name>
    <dbReference type="NCBI Taxonomy" id="1776990"/>
    <lineage>
        <taxon>Bacteria</taxon>
        <taxon>environmental samples</taxon>
    </lineage>
</organism>
<dbReference type="GO" id="GO:0042619">
    <property type="term" value="P:poly-hydroxybutyrate biosynthetic process"/>
    <property type="evidence" value="ECO:0007669"/>
    <property type="project" value="InterPro"/>
</dbReference>
<keyword evidence="3" id="KW-0808">Transferase</keyword>
<keyword evidence="4" id="KW-0012">Acyltransferase</keyword>
<evidence type="ECO:0000259" key="5">
    <source>
        <dbReference type="Pfam" id="PF00561"/>
    </source>
</evidence>
<comment type="subcellular location">
    <subcellularLocation>
        <location evidence="1">Cytoplasm</location>
    </subcellularLocation>
</comment>
<evidence type="ECO:0000313" key="7">
    <source>
        <dbReference type="EMBL" id="AMK59537.1"/>
    </source>
</evidence>
<evidence type="ECO:0000256" key="1">
    <source>
        <dbReference type="ARBA" id="ARBA00004496"/>
    </source>
</evidence>
<dbReference type="Gene3D" id="3.40.50.1820">
    <property type="entry name" value="alpha/beta hydrolase"/>
    <property type="match status" value="1"/>
</dbReference>
<evidence type="ECO:0000259" key="6">
    <source>
        <dbReference type="Pfam" id="PF07167"/>
    </source>
</evidence>
<sequence length="593" mass="65088">MEPGAVLEELAQVAQQIQGRMQDALDGGWQQPVVDGPVLNSMAGGLLQALAVFNQSLLADPARLLQAQAKLWEGYAQLWQRSVGALTGQVPPAPGPVPAPTDRRFRGDDWQLPAFDLIRQCYLLSSQWLLEQVTGAGDLDPATRHKLAFYTRQFADALSPSNFVATNPQVLRATVESGGQNLLHGFRHLLEDMKRGGGRLEPRMTDANAFEVGVNIAATPGKVVFQNALMQLIQYTPVTDQVYRRPLLVVPPWINKFYVMDLQPNNSLVGWWLEQGYTVFMISWINPGPELADKSFEDYMVEGPLAALDAIEQACGEREVNAVGYCIGGTLLISTLAYMAANGDERIQSATTFASLLDFSEPGDLGVFIDEDQIAALEGKMAGAGYLDSADMATAFNLLRANDLIWSFFVNNYLLGKDPAPFDLLFWNADATRMPAAMHSFYLRNMYLHNRLREPGGITLVGTPIDLSKISVPCYFVATVEDHIAPWRSVYAGARLPGGKTRFVLSGSGHIAGIINPPAAHKYQHWTCDSLPASADEWQAQATAHGGSWWPDWKFWLGRRAGGKVMARQPGGGQLPILEDAPGSYVRMTSHQE</sequence>
<dbReference type="Pfam" id="PF07167">
    <property type="entry name" value="PhaC_N"/>
    <property type="match status" value="1"/>
</dbReference>
<dbReference type="PANTHER" id="PTHR36837">
    <property type="entry name" value="POLY(3-HYDROXYALKANOATE) POLYMERASE SUBUNIT PHAC"/>
    <property type="match status" value="1"/>
</dbReference>
<name>A0A126SZ10_9BACT</name>
<dbReference type="Pfam" id="PF00561">
    <property type="entry name" value="Abhydrolase_1"/>
    <property type="match status" value="1"/>
</dbReference>
<dbReference type="NCBIfam" id="TIGR01838">
    <property type="entry name" value="PHA_synth_I"/>
    <property type="match status" value="1"/>
</dbReference>
<dbReference type="GO" id="GO:0016746">
    <property type="term" value="F:acyltransferase activity"/>
    <property type="evidence" value="ECO:0007669"/>
    <property type="project" value="UniProtKB-KW"/>
</dbReference>
<dbReference type="InterPro" id="IPR010941">
    <property type="entry name" value="PhaC_N"/>
</dbReference>
<dbReference type="PANTHER" id="PTHR36837:SF5">
    <property type="entry name" value="POLY-3-HYDROXYBUTYRATE SYNTHASE"/>
    <property type="match status" value="1"/>
</dbReference>
<evidence type="ECO:0000256" key="3">
    <source>
        <dbReference type="ARBA" id="ARBA00022679"/>
    </source>
</evidence>
<feature type="domain" description="AB hydrolase-1" evidence="5">
    <location>
        <begin position="274"/>
        <end position="516"/>
    </location>
</feature>
<reference evidence="7" key="1">
    <citation type="journal article" date="2016" name="Appl. Environ. Microbiol.">
        <title>Functional Metagenomics of a Biostimulated Petroleum-Contaminated Soil Reveals an Extraordinary Diversity of Extradiol Dioxygenases.</title>
        <authorList>
            <person name="Terron-Gonzalez L."/>
            <person name="Martin-Cabello G."/>
            <person name="Ferrer M."/>
            <person name="Santero E."/>
        </authorList>
    </citation>
    <scope>NUCLEOTIDE SEQUENCE</scope>
</reference>
<evidence type="ECO:0000256" key="2">
    <source>
        <dbReference type="ARBA" id="ARBA00022490"/>
    </source>
</evidence>
<keyword evidence="2" id="KW-0963">Cytoplasm</keyword>
<dbReference type="EMBL" id="KU144993">
    <property type="protein sequence ID" value="AMK59537.1"/>
    <property type="molecule type" value="Genomic_DNA"/>
</dbReference>
<accession>A0A126SZ10</accession>
<dbReference type="SUPFAM" id="SSF53474">
    <property type="entry name" value="alpha/beta-Hydrolases"/>
    <property type="match status" value="1"/>
</dbReference>
<proteinExistence type="predicted"/>
<evidence type="ECO:0000256" key="4">
    <source>
        <dbReference type="ARBA" id="ARBA00023315"/>
    </source>
</evidence>
<dbReference type="InterPro" id="IPR010963">
    <property type="entry name" value="PHA_synth_I"/>
</dbReference>
<feature type="domain" description="Poly-beta-hydroxybutyrate polymerase N-terminal" evidence="6">
    <location>
        <begin position="102"/>
        <end position="271"/>
    </location>
</feature>